<evidence type="ECO:0000313" key="1">
    <source>
        <dbReference type="EMBL" id="CAA9474090.1"/>
    </source>
</evidence>
<gene>
    <name evidence="1" type="ORF">AVDCRST_MAG53-85</name>
</gene>
<organism evidence="1">
    <name type="scientific">uncultured Solirubrobacteraceae bacterium</name>
    <dbReference type="NCBI Taxonomy" id="1162706"/>
    <lineage>
        <taxon>Bacteria</taxon>
        <taxon>Bacillati</taxon>
        <taxon>Actinomycetota</taxon>
        <taxon>Thermoleophilia</taxon>
        <taxon>Solirubrobacterales</taxon>
        <taxon>Solirubrobacteraceae</taxon>
        <taxon>environmental samples</taxon>
    </lineage>
</organism>
<dbReference type="EMBL" id="CADCVR010000006">
    <property type="protein sequence ID" value="CAA9474090.1"/>
    <property type="molecule type" value="Genomic_DNA"/>
</dbReference>
<proteinExistence type="predicted"/>
<dbReference type="AlphaFoldDB" id="A0A6J4RSK7"/>
<accession>A0A6J4RSK7</accession>
<sequence>MAGMRNPRILVAVAVVAVLGVVAVVAFGAGGSDDGADPPVPTGGPRPLAEPVRTVRSELTLERFVLPTTGQPEELVVSLPEQRLNVPATTGGATQVLLRCVDRSGTETLRQTVAWPLLEEPGFPPHIHQAIRPDVLDGVRGCRLTGPGIDFRGRVSGRVPAGR</sequence>
<name>A0A6J4RSK7_9ACTN</name>
<reference evidence="1" key="1">
    <citation type="submission" date="2020-02" db="EMBL/GenBank/DDBJ databases">
        <authorList>
            <person name="Meier V. D."/>
        </authorList>
    </citation>
    <scope>NUCLEOTIDE SEQUENCE</scope>
    <source>
        <strain evidence="1">AVDCRST_MAG53</strain>
    </source>
</reference>
<protein>
    <submittedName>
        <fullName evidence="1">Uncharacterized protein</fullName>
    </submittedName>
</protein>